<evidence type="ECO:0000313" key="1">
    <source>
        <dbReference type="EMBL" id="KSU25817.1"/>
    </source>
</evidence>
<reference evidence="2" key="1">
    <citation type="submission" date="2015-10" db="EMBL/GenBank/DDBJ databases">
        <title>Draft Genome Sequences of 11 Lactococcus lactis subspecies cremoris strains.</title>
        <authorList>
            <person name="Wels M."/>
            <person name="Backus L."/>
            <person name="Boekhorst J."/>
            <person name="Dijkstra A."/>
            <person name="Beerthuizen M."/>
            <person name="Kelly W."/>
            <person name="Siezen R."/>
            <person name="Bachmann H."/>
            <person name="Van Hijum S."/>
        </authorList>
    </citation>
    <scope>NUCLEOTIDE SEQUENCE [LARGE SCALE GENOMIC DNA]</scope>
    <source>
        <strain evidence="2">N42</strain>
    </source>
</reference>
<accession>A0A0V8EJZ5</accession>
<dbReference type="Proteomes" id="UP000052991">
    <property type="component" value="Unassembled WGS sequence"/>
</dbReference>
<dbReference type="EMBL" id="LKLW01000113">
    <property type="protein sequence ID" value="KSU25817.1"/>
    <property type="molecule type" value="Genomic_DNA"/>
</dbReference>
<gene>
    <name evidence="1" type="ORF">N42_1859</name>
</gene>
<protein>
    <submittedName>
        <fullName evidence="1">Uncharacterized protein</fullName>
    </submittedName>
</protein>
<dbReference type="RefSeq" id="WP_268765760.1">
    <property type="nucleotide sequence ID" value="NZ_JABRBQ010000002.1"/>
</dbReference>
<proteinExistence type="predicted"/>
<name>A0A0V8EJZ5_LACLL</name>
<organism evidence="1 2">
    <name type="scientific">Lactococcus lactis subsp. lactis</name>
    <name type="common">Streptococcus lactis</name>
    <dbReference type="NCBI Taxonomy" id="1360"/>
    <lineage>
        <taxon>Bacteria</taxon>
        <taxon>Bacillati</taxon>
        <taxon>Bacillota</taxon>
        <taxon>Bacilli</taxon>
        <taxon>Lactobacillales</taxon>
        <taxon>Streptococcaceae</taxon>
        <taxon>Lactococcus</taxon>
    </lineage>
</organism>
<evidence type="ECO:0000313" key="2">
    <source>
        <dbReference type="Proteomes" id="UP000052991"/>
    </source>
</evidence>
<dbReference type="AlphaFoldDB" id="A0A0V8EJZ5"/>
<sequence>MNILKDFNYNTVEAKIRPFVAQAGREQGQAEAALIKERWL</sequence>
<comment type="caution">
    <text evidence="1">The sequence shown here is derived from an EMBL/GenBank/DDBJ whole genome shotgun (WGS) entry which is preliminary data.</text>
</comment>
<dbReference type="PATRIC" id="fig|1360.116.peg.2281"/>